<dbReference type="Proteomes" id="UP000006322">
    <property type="component" value="Unassembled WGS sequence"/>
</dbReference>
<protein>
    <submittedName>
        <fullName evidence="8">Integrase family protein</fullName>
    </submittedName>
</protein>
<evidence type="ECO:0000259" key="7">
    <source>
        <dbReference type="PROSITE" id="PS51900"/>
    </source>
</evidence>
<dbReference type="EMBL" id="BAER01000123">
    <property type="protein sequence ID" value="GAC34979.1"/>
    <property type="molecule type" value="Genomic_DNA"/>
</dbReference>
<dbReference type="GO" id="GO:0015074">
    <property type="term" value="P:DNA integration"/>
    <property type="evidence" value="ECO:0007669"/>
    <property type="project" value="UniProtKB-KW"/>
</dbReference>
<dbReference type="Gene3D" id="1.10.443.10">
    <property type="entry name" value="Intergrase catalytic core"/>
    <property type="match status" value="1"/>
</dbReference>
<feature type="domain" description="Core-binding (CB)" evidence="7">
    <location>
        <begin position="6"/>
        <end position="87"/>
    </location>
</feature>
<dbReference type="GO" id="GO:0003677">
    <property type="term" value="F:DNA binding"/>
    <property type="evidence" value="ECO:0007669"/>
    <property type="project" value="UniProtKB-UniRule"/>
</dbReference>
<dbReference type="InterPro" id="IPR010998">
    <property type="entry name" value="Integrase_recombinase_N"/>
</dbReference>
<dbReference type="InterPro" id="IPR044068">
    <property type="entry name" value="CB"/>
</dbReference>
<dbReference type="AlphaFoldDB" id="K6YQG3"/>
<evidence type="ECO:0000256" key="1">
    <source>
        <dbReference type="ARBA" id="ARBA00008857"/>
    </source>
</evidence>
<dbReference type="PANTHER" id="PTHR30349:SF64">
    <property type="entry name" value="PROPHAGE INTEGRASE INTD-RELATED"/>
    <property type="match status" value="1"/>
</dbReference>
<organism evidence="8 9">
    <name type="scientific">Paraglaciecola polaris LMG 21857</name>
    <dbReference type="NCBI Taxonomy" id="1129793"/>
    <lineage>
        <taxon>Bacteria</taxon>
        <taxon>Pseudomonadati</taxon>
        <taxon>Pseudomonadota</taxon>
        <taxon>Gammaproteobacteria</taxon>
        <taxon>Alteromonadales</taxon>
        <taxon>Alteromonadaceae</taxon>
        <taxon>Paraglaciecola</taxon>
    </lineage>
</organism>
<comment type="similarity">
    <text evidence="1">Belongs to the 'phage' integrase family.</text>
</comment>
<dbReference type="InterPro" id="IPR050090">
    <property type="entry name" value="Tyrosine_recombinase_XerCD"/>
</dbReference>
<dbReference type="OrthoDB" id="9801717at2"/>
<dbReference type="STRING" id="1129793.GPLA_4100"/>
<keyword evidence="4" id="KW-0233">DNA recombination</keyword>
<feature type="domain" description="Tyr recombinase" evidence="6">
    <location>
        <begin position="104"/>
        <end position="283"/>
    </location>
</feature>
<reference evidence="9" key="1">
    <citation type="journal article" date="2014" name="Environ. Microbiol.">
        <title>Comparative genomics of the marine bacterial genus Glaciecola reveals the high degree of genomic diversity and genomic characteristic for cold adaptation.</title>
        <authorList>
            <person name="Qin Q.L."/>
            <person name="Xie B.B."/>
            <person name="Yu Y."/>
            <person name="Shu Y.L."/>
            <person name="Rong J.C."/>
            <person name="Zhang Y.J."/>
            <person name="Zhao D.L."/>
            <person name="Chen X.L."/>
            <person name="Zhang X.Y."/>
            <person name="Chen B."/>
            <person name="Zhou B.C."/>
            <person name="Zhang Y.Z."/>
        </authorList>
    </citation>
    <scope>NUCLEOTIDE SEQUENCE [LARGE SCALE GENOMIC DNA]</scope>
    <source>
        <strain evidence="9">LMG 21857</strain>
    </source>
</reference>
<sequence>MSYFTESTSPLRQRMIEDMTMRRLSPKTQIGYIRGVKKLAAYLKRSPEDATAEELRQFQLALVEQGASNITINATLSGLKFLFHKTLNRLDVMLKVSTVPVPRKLPTVLSKEEVKQLIDATHSIKYKAAFSVAYGAGLRIGEVVALKVTDIDSSRMLLRIEQGKGKKDRMAMLSPMLLTTLRQWYKHAKAHHLMLNGGWLFPGQNPLNPIGTRQLSRACKSACIDAGLTKKVSMHTLRHSFATHLLEDKVDIRVIQTLLGHSKLETTALYAQVASKLLQEVVSPLDTLAS</sequence>
<evidence type="ECO:0000313" key="9">
    <source>
        <dbReference type="Proteomes" id="UP000006322"/>
    </source>
</evidence>
<dbReference type="Pfam" id="PF00589">
    <property type="entry name" value="Phage_integrase"/>
    <property type="match status" value="1"/>
</dbReference>
<evidence type="ECO:0000256" key="2">
    <source>
        <dbReference type="ARBA" id="ARBA00022908"/>
    </source>
</evidence>
<dbReference type="InterPro" id="IPR002104">
    <property type="entry name" value="Integrase_catalytic"/>
</dbReference>
<dbReference type="InterPro" id="IPR011010">
    <property type="entry name" value="DNA_brk_join_enz"/>
</dbReference>
<dbReference type="PROSITE" id="PS51898">
    <property type="entry name" value="TYR_RECOMBINASE"/>
    <property type="match status" value="1"/>
</dbReference>
<gene>
    <name evidence="8" type="ORF">GPLA_4100</name>
</gene>
<evidence type="ECO:0000313" key="8">
    <source>
        <dbReference type="EMBL" id="GAC34979.1"/>
    </source>
</evidence>
<dbReference type="Pfam" id="PF13495">
    <property type="entry name" value="Phage_int_SAM_4"/>
    <property type="match status" value="1"/>
</dbReference>
<evidence type="ECO:0000259" key="6">
    <source>
        <dbReference type="PROSITE" id="PS51898"/>
    </source>
</evidence>
<evidence type="ECO:0000256" key="4">
    <source>
        <dbReference type="ARBA" id="ARBA00023172"/>
    </source>
</evidence>
<dbReference type="PROSITE" id="PS51900">
    <property type="entry name" value="CB"/>
    <property type="match status" value="1"/>
</dbReference>
<dbReference type="GO" id="GO:0006310">
    <property type="term" value="P:DNA recombination"/>
    <property type="evidence" value="ECO:0007669"/>
    <property type="project" value="UniProtKB-KW"/>
</dbReference>
<accession>K6YQG3</accession>
<evidence type="ECO:0000256" key="3">
    <source>
        <dbReference type="ARBA" id="ARBA00023125"/>
    </source>
</evidence>
<dbReference type="RefSeq" id="WP_007106743.1">
    <property type="nucleotide sequence ID" value="NZ_BAER01000123.1"/>
</dbReference>
<keyword evidence="2" id="KW-0229">DNA integration</keyword>
<dbReference type="SUPFAM" id="SSF56349">
    <property type="entry name" value="DNA breaking-rejoining enzymes"/>
    <property type="match status" value="1"/>
</dbReference>
<dbReference type="PANTHER" id="PTHR30349">
    <property type="entry name" value="PHAGE INTEGRASE-RELATED"/>
    <property type="match status" value="1"/>
</dbReference>
<evidence type="ECO:0000256" key="5">
    <source>
        <dbReference type="PROSITE-ProRule" id="PRU01248"/>
    </source>
</evidence>
<keyword evidence="9" id="KW-1185">Reference proteome</keyword>
<dbReference type="Gene3D" id="1.10.150.130">
    <property type="match status" value="1"/>
</dbReference>
<comment type="caution">
    <text evidence="8">The sequence shown here is derived from an EMBL/GenBank/DDBJ whole genome shotgun (WGS) entry which is preliminary data.</text>
</comment>
<proteinExistence type="inferred from homology"/>
<name>K6YQG3_9ALTE</name>
<dbReference type="InterPro" id="IPR013762">
    <property type="entry name" value="Integrase-like_cat_sf"/>
</dbReference>
<dbReference type="InterPro" id="IPR004107">
    <property type="entry name" value="Integrase_SAM-like_N"/>
</dbReference>
<keyword evidence="3 5" id="KW-0238">DNA-binding</keyword>